<dbReference type="Pfam" id="PF12796">
    <property type="entry name" value="Ank_2"/>
    <property type="match status" value="1"/>
</dbReference>
<dbReference type="STRING" id="74557.A0A1V9ZRZ8"/>
<dbReference type="PROSITE" id="PS50088">
    <property type="entry name" value="ANK_REPEAT"/>
    <property type="match status" value="3"/>
</dbReference>
<dbReference type="InterPro" id="IPR036770">
    <property type="entry name" value="Ankyrin_rpt-contain_sf"/>
</dbReference>
<dbReference type="Pfam" id="PF00023">
    <property type="entry name" value="Ank"/>
    <property type="match status" value="2"/>
</dbReference>
<feature type="compositionally biased region" description="Polar residues" evidence="3">
    <location>
        <begin position="389"/>
        <end position="399"/>
    </location>
</feature>
<dbReference type="PANTHER" id="PTHR24157">
    <property type="entry name" value="ANKYRIN REPEAT, SAM AND BASIC LEUCINE ZIPPER DOMAIN-CONTAINING PROTEIN 1"/>
    <property type="match status" value="1"/>
</dbReference>
<evidence type="ECO:0000313" key="6">
    <source>
        <dbReference type="Proteomes" id="UP000243217"/>
    </source>
</evidence>
<comment type="caution">
    <text evidence="5">The sequence shown here is derived from an EMBL/GenBank/DDBJ whole genome shotgun (WGS) entry which is preliminary data.</text>
</comment>
<feature type="region of interest" description="Disordered" evidence="3">
    <location>
        <begin position="1"/>
        <end position="22"/>
    </location>
</feature>
<dbReference type="InterPro" id="IPR009057">
    <property type="entry name" value="Homeodomain-like_sf"/>
</dbReference>
<evidence type="ECO:0000256" key="1">
    <source>
        <dbReference type="ARBA" id="ARBA00023125"/>
    </source>
</evidence>
<dbReference type="EMBL" id="JNBS01001687">
    <property type="protein sequence ID" value="OQS00798.1"/>
    <property type="molecule type" value="Genomic_DNA"/>
</dbReference>
<dbReference type="SUPFAM" id="SSF46689">
    <property type="entry name" value="Homeodomain-like"/>
    <property type="match status" value="1"/>
</dbReference>
<protein>
    <recommendedName>
        <fullName evidence="4">HTH CENPB-type domain-containing protein</fullName>
    </recommendedName>
</protein>
<dbReference type="Pfam" id="PF03221">
    <property type="entry name" value="HTH_Tnp_Tc5"/>
    <property type="match status" value="1"/>
</dbReference>
<evidence type="ECO:0000259" key="4">
    <source>
        <dbReference type="PROSITE" id="PS51253"/>
    </source>
</evidence>
<feature type="repeat" description="ANK" evidence="2">
    <location>
        <begin position="299"/>
        <end position="331"/>
    </location>
</feature>
<feature type="repeat" description="ANK" evidence="2">
    <location>
        <begin position="332"/>
        <end position="364"/>
    </location>
</feature>
<dbReference type="InterPro" id="IPR002110">
    <property type="entry name" value="Ankyrin_rpt"/>
</dbReference>
<dbReference type="PROSITE" id="PS50297">
    <property type="entry name" value="ANK_REP_REGION"/>
    <property type="match status" value="3"/>
</dbReference>
<accession>A0A1V9ZRZ8</accession>
<organism evidence="5 6">
    <name type="scientific">Thraustotheca clavata</name>
    <dbReference type="NCBI Taxonomy" id="74557"/>
    <lineage>
        <taxon>Eukaryota</taxon>
        <taxon>Sar</taxon>
        <taxon>Stramenopiles</taxon>
        <taxon>Oomycota</taxon>
        <taxon>Saprolegniomycetes</taxon>
        <taxon>Saprolegniales</taxon>
        <taxon>Achlyaceae</taxon>
        <taxon>Thraustotheca</taxon>
    </lineage>
</organism>
<dbReference type="OrthoDB" id="194358at2759"/>
<feature type="repeat" description="ANK" evidence="2">
    <location>
        <begin position="233"/>
        <end position="265"/>
    </location>
</feature>
<dbReference type="Proteomes" id="UP000243217">
    <property type="component" value="Unassembled WGS sequence"/>
</dbReference>
<keyword evidence="6" id="KW-1185">Reference proteome</keyword>
<dbReference type="GO" id="GO:0071546">
    <property type="term" value="C:pi-body"/>
    <property type="evidence" value="ECO:0007669"/>
    <property type="project" value="TreeGrafter"/>
</dbReference>
<dbReference type="PROSITE" id="PS51253">
    <property type="entry name" value="HTH_CENPB"/>
    <property type="match status" value="1"/>
</dbReference>
<dbReference type="InterPro" id="IPR006600">
    <property type="entry name" value="HTH_CenpB_DNA-bd_dom"/>
</dbReference>
<name>A0A1V9ZRZ8_9STRA</name>
<dbReference type="Gene3D" id="1.25.40.20">
    <property type="entry name" value="Ankyrin repeat-containing domain"/>
    <property type="match status" value="1"/>
</dbReference>
<dbReference type="SMART" id="SM00248">
    <property type="entry name" value="ANK"/>
    <property type="match status" value="5"/>
</dbReference>
<feature type="region of interest" description="Disordered" evidence="3">
    <location>
        <begin position="379"/>
        <end position="399"/>
    </location>
</feature>
<evidence type="ECO:0000313" key="5">
    <source>
        <dbReference type="EMBL" id="OQS00798.1"/>
    </source>
</evidence>
<evidence type="ECO:0000256" key="3">
    <source>
        <dbReference type="SAM" id="MobiDB-lite"/>
    </source>
</evidence>
<dbReference type="Gene3D" id="1.10.10.60">
    <property type="entry name" value="Homeodomain-like"/>
    <property type="match status" value="1"/>
</dbReference>
<dbReference type="PANTHER" id="PTHR24157:SF3">
    <property type="entry name" value="ANKYRIN REPEAT, SAM AND BASIC LEUCINE ZIPPER DOMAIN-CONTAINING PROTEIN 1"/>
    <property type="match status" value="1"/>
</dbReference>
<keyword evidence="2" id="KW-0040">ANK repeat</keyword>
<sequence length="399" mass="44099">MNLDEPPQPNEGDKKRGKGTRLTDEQRMEILDSILHFQSSEATSCTRVPTKRLAEEYGVTPAAIRKLYKEKEVFLARFANGREGVRNARKRGGDRSKVDFEAELYSWVNNLRNNNVAIVPSHIQQHALNLAKKYPSMDKFQASWGWYYRFCNRYNIARGIHPPTDFQGLTTDTSNALVDEDSLQVLNTSTMQMNQKPNISEEVVLLQAATAGELHTVEMLIQKGINVDCVNECGCTPLILALKSGHFHILKYLLEHSAKPDATDETGVSAALVAVKTNSVNALKCLLEANAKTESTDNNLKTALIIAAELGNLQAVKLLLRFGANIEATDVDDSTALMGAIKHDHDNVVEVLVKKGANRSMVEFASVNKETNLGLQSSDLSHCSREDSPSTLCNPNSNF</sequence>
<dbReference type="SUPFAM" id="SSF48403">
    <property type="entry name" value="Ankyrin repeat"/>
    <property type="match status" value="1"/>
</dbReference>
<keyword evidence="1" id="KW-0238">DNA-binding</keyword>
<gene>
    <name evidence="5" type="ORF">THRCLA_05862</name>
</gene>
<reference evidence="5 6" key="1">
    <citation type="journal article" date="2014" name="Genome Biol. Evol.">
        <title>The secreted proteins of Achlya hypogyna and Thraustotheca clavata identify the ancestral oomycete secretome and reveal gene acquisitions by horizontal gene transfer.</title>
        <authorList>
            <person name="Misner I."/>
            <person name="Blouin N."/>
            <person name="Leonard G."/>
            <person name="Richards T.A."/>
            <person name="Lane C.E."/>
        </authorList>
    </citation>
    <scope>NUCLEOTIDE SEQUENCE [LARGE SCALE GENOMIC DNA]</scope>
    <source>
        <strain evidence="5 6">ATCC 34112</strain>
    </source>
</reference>
<feature type="domain" description="HTH CENPB-type" evidence="4">
    <location>
        <begin position="88"/>
        <end position="160"/>
    </location>
</feature>
<dbReference type="AlphaFoldDB" id="A0A1V9ZRZ8"/>
<evidence type="ECO:0000256" key="2">
    <source>
        <dbReference type="PROSITE-ProRule" id="PRU00023"/>
    </source>
</evidence>
<dbReference type="GO" id="GO:0003677">
    <property type="term" value="F:DNA binding"/>
    <property type="evidence" value="ECO:0007669"/>
    <property type="project" value="UniProtKB-KW"/>
</dbReference>
<proteinExistence type="predicted"/>